<dbReference type="PANTHER" id="PTHR42928">
    <property type="entry name" value="TRICARBOXYLATE-BINDING PROTEIN"/>
    <property type="match status" value="1"/>
</dbReference>
<comment type="similarity">
    <text evidence="1">Belongs to the UPF0065 (bug) family.</text>
</comment>
<reference evidence="3 4" key="1">
    <citation type="submission" date="2016-11" db="EMBL/GenBank/DDBJ databases">
        <authorList>
            <person name="Jaros S."/>
            <person name="Januszkiewicz K."/>
            <person name="Wedrychowicz H."/>
        </authorList>
    </citation>
    <scope>NUCLEOTIDE SEQUENCE [LARGE SCALE GENOMIC DNA]</scope>
    <source>
        <strain evidence="3 4">GAS499</strain>
    </source>
</reference>
<organism evidence="3 4">
    <name type="scientific">Bradyrhizobium lablabi</name>
    <dbReference type="NCBI Taxonomy" id="722472"/>
    <lineage>
        <taxon>Bacteria</taxon>
        <taxon>Pseudomonadati</taxon>
        <taxon>Pseudomonadota</taxon>
        <taxon>Alphaproteobacteria</taxon>
        <taxon>Hyphomicrobiales</taxon>
        <taxon>Nitrobacteraceae</taxon>
        <taxon>Bradyrhizobium</taxon>
    </lineage>
</organism>
<dbReference type="Gene3D" id="3.40.190.10">
    <property type="entry name" value="Periplasmic binding protein-like II"/>
    <property type="match status" value="1"/>
</dbReference>
<dbReference type="PANTHER" id="PTHR42928:SF5">
    <property type="entry name" value="BLR1237 PROTEIN"/>
    <property type="match status" value="1"/>
</dbReference>
<dbReference type="Proteomes" id="UP000189935">
    <property type="component" value="Chromosome I"/>
</dbReference>
<proteinExistence type="inferred from homology"/>
<keyword evidence="3" id="KW-0675">Receptor</keyword>
<evidence type="ECO:0000256" key="1">
    <source>
        <dbReference type="ARBA" id="ARBA00006987"/>
    </source>
</evidence>
<dbReference type="CDD" id="cd13578">
    <property type="entry name" value="PBP2_Bug27"/>
    <property type="match status" value="1"/>
</dbReference>
<protein>
    <submittedName>
        <fullName evidence="3">Tripartite-type tricarboxylate transporter, receptor component TctC</fullName>
    </submittedName>
</protein>
<dbReference type="OrthoDB" id="8443386at2"/>
<dbReference type="EMBL" id="LT670844">
    <property type="protein sequence ID" value="SHJ47171.1"/>
    <property type="molecule type" value="Genomic_DNA"/>
</dbReference>
<dbReference type="PIRSF" id="PIRSF017082">
    <property type="entry name" value="YflP"/>
    <property type="match status" value="1"/>
</dbReference>
<evidence type="ECO:0000313" key="3">
    <source>
        <dbReference type="EMBL" id="SHJ47171.1"/>
    </source>
</evidence>
<dbReference type="Gene3D" id="3.40.190.150">
    <property type="entry name" value="Bordetella uptake gene, domain 1"/>
    <property type="match status" value="1"/>
</dbReference>
<dbReference type="InterPro" id="IPR042100">
    <property type="entry name" value="Bug_dom1"/>
</dbReference>
<evidence type="ECO:0000313" key="4">
    <source>
        <dbReference type="Proteomes" id="UP000189935"/>
    </source>
</evidence>
<name>A0A1M6JKC9_9BRAD</name>
<accession>A0A1M6JKC9</accession>
<keyword evidence="2" id="KW-0732">Signal</keyword>
<evidence type="ECO:0000256" key="2">
    <source>
        <dbReference type="SAM" id="SignalP"/>
    </source>
</evidence>
<dbReference type="AlphaFoldDB" id="A0A1M6JKC9"/>
<dbReference type="InterPro" id="IPR005064">
    <property type="entry name" value="BUG"/>
</dbReference>
<sequence>MPGLIKKFGYLVAGAALVLVSAGANAEDFPNRPVHILVPYAAGGAVDVLARTVGQSLGKIWGKQPVIENRPGAGGIIASQALTQAAADGYTLILVASGHPLNQFIYPSLPYDTSKDFTAISEVASSPLAIMVSTKSPYANLGDLLAAARKDPDALSYGMSGNGTSAHLAGELLKYMAKAKIVAVPYKGGTPALTAVIAGDIPISINPLAEAVGQIGQGGPLRAIAVTSAERSKMLPEVPTVAESGVPGYDVSVWWGFLGPAHMPPELVTKLETDLKAALHDPNVLTTLEKIGATPVGSTSKEFDAFMHAEVTKWEPVLKAANIRAQ</sequence>
<dbReference type="RefSeq" id="WP_079536874.1">
    <property type="nucleotide sequence ID" value="NZ_LT670844.1"/>
</dbReference>
<feature type="signal peptide" evidence="2">
    <location>
        <begin position="1"/>
        <end position="26"/>
    </location>
</feature>
<dbReference type="Pfam" id="PF03401">
    <property type="entry name" value="TctC"/>
    <property type="match status" value="1"/>
</dbReference>
<gene>
    <name evidence="3" type="ORF">SAMN05444159_0706</name>
</gene>
<dbReference type="SUPFAM" id="SSF53850">
    <property type="entry name" value="Periplasmic binding protein-like II"/>
    <property type="match status" value="1"/>
</dbReference>
<feature type="chain" id="PRO_5012274380" evidence="2">
    <location>
        <begin position="27"/>
        <end position="326"/>
    </location>
</feature>